<evidence type="ECO:0000313" key="2">
    <source>
        <dbReference type="EMBL" id="QJB18561.1"/>
    </source>
</evidence>
<name>A0A858NEX6_9VIRU</name>
<evidence type="ECO:0000256" key="1">
    <source>
        <dbReference type="SAM" id="MobiDB-lite"/>
    </source>
</evidence>
<feature type="region of interest" description="Disordered" evidence="1">
    <location>
        <begin position="1"/>
        <end position="40"/>
    </location>
</feature>
<reference evidence="2" key="1">
    <citation type="submission" date="2020-04" db="EMBL/GenBank/DDBJ databases">
        <title>Genomes of microviruses in a sewage oxidation pond.</title>
        <authorList>
            <person name="Schreck J."/>
            <person name="Kraberger S."/>
            <person name="Scotch M."/>
            <person name="Halden R.U."/>
            <person name="Varsani A."/>
        </authorList>
    </citation>
    <scope>NUCLEOTIDE SEQUENCE</scope>
    <source>
        <strain evidence="2">6538_330</strain>
    </source>
</reference>
<organism evidence="2">
    <name type="scientific">Genomoviridae sp</name>
    <dbReference type="NCBI Taxonomy" id="2202565"/>
    <lineage>
        <taxon>Viruses</taxon>
        <taxon>Monodnaviria</taxon>
        <taxon>Shotokuvirae</taxon>
        <taxon>Cressdnaviricota</taxon>
        <taxon>Repensiviricetes</taxon>
        <taxon>Geplafuvirales</taxon>
        <taxon>Genomoviridae</taxon>
    </lineage>
</organism>
<feature type="compositionally biased region" description="Basic residues" evidence="1">
    <location>
        <begin position="7"/>
        <end position="40"/>
    </location>
</feature>
<dbReference type="EMBL" id="MT309821">
    <property type="protein sequence ID" value="QJB18561.1"/>
    <property type="molecule type" value="Genomic_DNA"/>
</dbReference>
<accession>A0A858NEX6</accession>
<sequence>MAYGRSYGRKRRGAPRRYAGKRRFAPRRRPIRTRRTRKRMPRMGRRSILNVTSTKKMDTLMTVGTGGTHVVNMQPGTTASGVSATLWTPTALMLASPNVSSVSARTAHTVFWRGIQENISIKTDTSDPFSWRRVVVELDTPPPDTVVPFAKYVSRSDDPAFGGVPAQPSLGMTGVQSYFRTGVLLTDAENSALQDALFRGVRDIDWVDATLASIDRQYRVLYDKTRVFRSPNDAGTIRQQRLWHGLNKNCQYEDAERGAVSIGSEFPALSRKGLKNIFIWDQFNTLPSGEMNIQLQYVSKRYWHEK</sequence>
<proteinExistence type="predicted"/>
<protein>
    <submittedName>
        <fullName evidence="2">Capsid protein</fullName>
    </submittedName>
</protein>